<dbReference type="PANTHER" id="PTHR43464:SF19">
    <property type="entry name" value="UBIQUINONE BIOSYNTHESIS O-METHYLTRANSFERASE, MITOCHONDRIAL"/>
    <property type="match status" value="1"/>
</dbReference>
<dbReference type="GO" id="GO:0008757">
    <property type="term" value="F:S-adenosylmethionine-dependent methyltransferase activity"/>
    <property type="evidence" value="ECO:0007669"/>
    <property type="project" value="InterPro"/>
</dbReference>
<evidence type="ECO:0000256" key="3">
    <source>
        <dbReference type="ARBA" id="ARBA00022691"/>
    </source>
</evidence>
<evidence type="ECO:0000256" key="2">
    <source>
        <dbReference type="ARBA" id="ARBA00022679"/>
    </source>
</evidence>
<comment type="caution">
    <text evidence="5">The sequence shown here is derived from an EMBL/GenBank/DDBJ whole genome shotgun (WGS) entry which is preliminary data.</text>
</comment>
<protein>
    <submittedName>
        <fullName evidence="5">SAM-dependent methyltransferase</fullName>
    </submittedName>
</protein>
<dbReference type="EMBL" id="LWBS01000413">
    <property type="protein sequence ID" value="OAP91007.1"/>
    <property type="molecule type" value="Genomic_DNA"/>
</dbReference>
<evidence type="ECO:0000313" key="5">
    <source>
        <dbReference type="EMBL" id="OAP91007.1"/>
    </source>
</evidence>
<dbReference type="InterPro" id="IPR013216">
    <property type="entry name" value="Methyltransf_11"/>
</dbReference>
<accession>A0A179BH00</accession>
<feature type="domain" description="Methyltransferase type 11" evidence="4">
    <location>
        <begin position="61"/>
        <end position="158"/>
    </location>
</feature>
<organism evidence="5">
    <name type="scientific">Rhizobium leguminosarum</name>
    <dbReference type="NCBI Taxonomy" id="384"/>
    <lineage>
        <taxon>Bacteria</taxon>
        <taxon>Pseudomonadati</taxon>
        <taxon>Pseudomonadota</taxon>
        <taxon>Alphaproteobacteria</taxon>
        <taxon>Hyphomicrobiales</taxon>
        <taxon>Rhizobiaceae</taxon>
        <taxon>Rhizobium/Agrobacterium group</taxon>
        <taxon>Rhizobium</taxon>
    </lineage>
</organism>
<dbReference type="InterPro" id="IPR029063">
    <property type="entry name" value="SAM-dependent_MTases_sf"/>
</dbReference>
<dbReference type="PANTHER" id="PTHR43464">
    <property type="entry name" value="METHYLTRANSFERASE"/>
    <property type="match status" value="1"/>
</dbReference>
<sequence>MSTMTWEESVRWLRDQPDQQFLVQACYFDDPLDKAAERFWQSAEWKAIAALLPQPNGGKALDLGAGRGISSYALARDGWNVTALEPDPSELVGAAAIHSLARVSGLEIAVVSEFSEQLPFAENTFDVVNCRQVLHHARDLPQTCREIFRVLKPGGVMVATREHVLSKKEDLQAFLNAHSLHKFYGGENAFLLEEYMSAIKGAGLHLDKVMAPLDSPINYFPMTPEQCFVHCTRPVADIIGRPLTNVVFSQRHVLGRTLMKMLVSTINDRDNTPGRLYSFVAIKAETGGKH</sequence>
<keyword evidence="1 5" id="KW-0489">Methyltransferase</keyword>
<gene>
    <name evidence="5" type="ORF">A4U53_28610</name>
</gene>
<dbReference type="SUPFAM" id="SSF53335">
    <property type="entry name" value="S-adenosyl-L-methionine-dependent methyltransferases"/>
    <property type="match status" value="1"/>
</dbReference>
<dbReference type="AlphaFoldDB" id="A0A179BH00"/>
<reference evidence="5" key="1">
    <citation type="submission" date="2016-04" db="EMBL/GenBank/DDBJ databases">
        <title>Fast-growing isolate from the root nodules of Vavilovia formosa.</title>
        <authorList>
            <person name="Kimeklis A."/>
            <person name="Safronova V."/>
            <person name="Belimov A."/>
            <person name="Andronov E."/>
        </authorList>
    </citation>
    <scope>NUCLEOTIDE SEQUENCE [LARGE SCALE GENOMIC DNA]</scope>
    <source>
        <strain evidence="5">Vaf-46</strain>
    </source>
</reference>
<dbReference type="GO" id="GO:0032259">
    <property type="term" value="P:methylation"/>
    <property type="evidence" value="ECO:0007669"/>
    <property type="project" value="UniProtKB-KW"/>
</dbReference>
<proteinExistence type="predicted"/>
<keyword evidence="2 5" id="KW-0808">Transferase</keyword>
<dbReference type="Gene3D" id="3.40.50.150">
    <property type="entry name" value="Vaccinia Virus protein VP39"/>
    <property type="match status" value="1"/>
</dbReference>
<dbReference type="CDD" id="cd02440">
    <property type="entry name" value="AdoMet_MTases"/>
    <property type="match status" value="1"/>
</dbReference>
<dbReference type="Pfam" id="PF08241">
    <property type="entry name" value="Methyltransf_11"/>
    <property type="match status" value="1"/>
</dbReference>
<evidence type="ECO:0000256" key="1">
    <source>
        <dbReference type="ARBA" id="ARBA00022603"/>
    </source>
</evidence>
<name>A0A179BH00_RHILE</name>
<keyword evidence="3" id="KW-0949">S-adenosyl-L-methionine</keyword>
<evidence type="ECO:0000259" key="4">
    <source>
        <dbReference type="Pfam" id="PF08241"/>
    </source>
</evidence>